<feature type="transmembrane region" description="Helical" evidence="1">
    <location>
        <begin position="84"/>
        <end position="104"/>
    </location>
</feature>
<accession>A0ABU2MUV6</accession>
<protein>
    <submittedName>
        <fullName evidence="2">Uncharacterized protein</fullName>
    </submittedName>
</protein>
<evidence type="ECO:0000313" key="2">
    <source>
        <dbReference type="EMBL" id="MDT0345088.1"/>
    </source>
</evidence>
<reference evidence="3" key="1">
    <citation type="submission" date="2023-07" db="EMBL/GenBank/DDBJ databases">
        <title>30 novel species of actinomycetes from the DSMZ collection.</title>
        <authorList>
            <person name="Nouioui I."/>
        </authorList>
    </citation>
    <scope>NUCLEOTIDE SEQUENCE [LARGE SCALE GENOMIC DNA]</scope>
    <source>
        <strain evidence="3">DSM 44938</strain>
    </source>
</reference>
<dbReference type="EMBL" id="JAVREL010000012">
    <property type="protein sequence ID" value="MDT0345088.1"/>
    <property type="molecule type" value="Genomic_DNA"/>
</dbReference>
<organism evidence="2 3">
    <name type="scientific">Streptomyces litchfieldiae</name>
    <dbReference type="NCBI Taxonomy" id="3075543"/>
    <lineage>
        <taxon>Bacteria</taxon>
        <taxon>Bacillati</taxon>
        <taxon>Actinomycetota</taxon>
        <taxon>Actinomycetes</taxon>
        <taxon>Kitasatosporales</taxon>
        <taxon>Streptomycetaceae</taxon>
        <taxon>Streptomyces</taxon>
    </lineage>
</organism>
<keyword evidence="3" id="KW-1185">Reference proteome</keyword>
<name>A0ABU2MUV6_9ACTN</name>
<comment type="caution">
    <text evidence="2">The sequence shown here is derived from an EMBL/GenBank/DDBJ whole genome shotgun (WGS) entry which is preliminary data.</text>
</comment>
<feature type="transmembrane region" description="Helical" evidence="1">
    <location>
        <begin position="20"/>
        <end position="41"/>
    </location>
</feature>
<dbReference type="Proteomes" id="UP001183246">
    <property type="component" value="Unassembled WGS sequence"/>
</dbReference>
<evidence type="ECO:0000313" key="3">
    <source>
        <dbReference type="Proteomes" id="UP001183246"/>
    </source>
</evidence>
<keyword evidence="1" id="KW-0472">Membrane</keyword>
<dbReference type="RefSeq" id="WP_311706213.1">
    <property type="nucleotide sequence ID" value="NZ_JAVREL010000012.1"/>
</dbReference>
<feature type="transmembrane region" description="Helical" evidence="1">
    <location>
        <begin position="111"/>
        <end position="128"/>
    </location>
</feature>
<sequence>MLAVLQDSVVSLPSLLAGSANPVLFVLMAPVFVCSALALCLDSRLEEAEQTGVRRPHLYDAVLVAVILALSVGAGWALDTASGATSGLPAGRNTVFLTGLLLVLRTFVGQPAVMAPVAWIFAVIFFGMNNANHPAFWTILPETAGDPLAALATVCAITAGLGALLSNSRPAHR</sequence>
<proteinExistence type="predicted"/>
<keyword evidence="1" id="KW-1133">Transmembrane helix</keyword>
<evidence type="ECO:0000256" key="1">
    <source>
        <dbReference type="SAM" id="Phobius"/>
    </source>
</evidence>
<feature type="transmembrane region" description="Helical" evidence="1">
    <location>
        <begin position="61"/>
        <end position="78"/>
    </location>
</feature>
<feature type="transmembrane region" description="Helical" evidence="1">
    <location>
        <begin position="148"/>
        <end position="166"/>
    </location>
</feature>
<gene>
    <name evidence="2" type="ORF">RM590_21130</name>
</gene>
<keyword evidence="1" id="KW-0812">Transmembrane</keyword>